<dbReference type="PANTHER" id="PTHR42988:SF2">
    <property type="entry name" value="CYCLIC NUCLEOTIDE PHOSPHODIESTERASE CBUA0032-RELATED"/>
    <property type="match status" value="1"/>
</dbReference>
<evidence type="ECO:0000313" key="6">
    <source>
        <dbReference type="EMBL" id="MFD1674535.1"/>
    </source>
</evidence>
<name>A0ABW4JF13_9BACL</name>
<keyword evidence="1" id="KW-0479">Metal-binding</keyword>
<evidence type="ECO:0000256" key="4">
    <source>
        <dbReference type="ARBA" id="ARBA00025742"/>
    </source>
</evidence>
<keyword evidence="7" id="KW-1185">Reference proteome</keyword>
<gene>
    <name evidence="6" type="ORF">ACFSB2_07420</name>
</gene>
<keyword evidence="2 6" id="KW-0378">Hydrolase</keyword>
<feature type="domain" description="Calcineurin-like phosphoesterase" evidence="5">
    <location>
        <begin position="1"/>
        <end position="199"/>
    </location>
</feature>
<dbReference type="EC" id="3.1.-.-" evidence="6"/>
<comment type="caution">
    <text evidence="6">The sequence shown here is derived from an EMBL/GenBank/DDBJ whole genome shotgun (WGS) entry which is preliminary data.</text>
</comment>
<evidence type="ECO:0000256" key="3">
    <source>
        <dbReference type="ARBA" id="ARBA00023004"/>
    </source>
</evidence>
<accession>A0ABW4JF13</accession>
<reference evidence="7" key="1">
    <citation type="journal article" date="2019" name="Int. J. Syst. Evol. Microbiol.">
        <title>The Global Catalogue of Microorganisms (GCM) 10K type strain sequencing project: providing services to taxonomists for standard genome sequencing and annotation.</title>
        <authorList>
            <consortium name="The Broad Institute Genomics Platform"/>
            <consortium name="The Broad Institute Genome Sequencing Center for Infectious Disease"/>
            <person name="Wu L."/>
            <person name="Ma J."/>
        </authorList>
    </citation>
    <scope>NUCLEOTIDE SEQUENCE [LARGE SCALE GENOMIC DNA]</scope>
    <source>
        <strain evidence="7">CGMCC 1.12286</strain>
    </source>
</reference>
<dbReference type="GO" id="GO:0016787">
    <property type="term" value="F:hydrolase activity"/>
    <property type="evidence" value="ECO:0007669"/>
    <property type="project" value="UniProtKB-KW"/>
</dbReference>
<keyword evidence="3" id="KW-0408">Iron</keyword>
<dbReference type="RefSeq" id="WP_377942400.1">
    <property type="nucleotide sequence ID" value="NZ_JBHUCX010000020.1"/>
</dbReference>
<sequence length="271" mass="31364">MRIAVASDLHFMAWKETLEPVDSVPGLYHALHDISLQKPDILIINGDLTNGKVRDYELAMRAIRQFVDVPVYYTMGNHEYYGYYEDNPYSWSLAQTRFLTYTKQAHIYFAKDFADTRFIFLSPEGYHPDWHDSAWLSPTQVKWFAAQVQDWSGRLFVFLHQPLNNTVVNSGNTCFQSEELQAILCGRSNTFFMSGHTHQRMDQPAQFIQKDKVHYVGGGCVLKQFPQSRFVDLTATAVTFRIRDHKSMRWLDDDVITVPNDADQFVDTGSQ</sequence>
<dbReference type="SUPFAM" id="SSF56300">
    <property type="entry name" value="Metallo-dependent phosphatases"/>
    <property type="match status" value="1"/>
</dbReference>
<dbReference type="Gene3D" id="3.60.21.10">
    <property type="match status" value="1"/>
</dbReference>
<comment type="similarity">
    <text evidence="4">Belongs to the cyclic nucleotide phosphodiesterase class-III family.</text>
</comment>
<organism evidence="6 7">
    <name type="scientific">Alicyclobacillus fodiniaquatilis</name>
    <dbReference type="NCBI Taxonomy" id="1661150"/>
    <lineage>
        <taxon>Bacteria</taxon>
        <taxon>Bacillati</taxon>
        <taxon>Bacillota</taxon>
        <taxon>Bacilli</taxon>
        <taxon>Bacillales</taxon>
        <taxon>Alicyclobacillaceae</taxon>
        <taxon>Alicyclobacillus</taxon>
    </lineage>
</organism>
<dbReference type="EMBL" id="JBHUCX010000020">
    <property type="protein sequence ID" value="MFD1674535.1"/>
    <property type="molecule type" value="Genomic_DNA"/>
</dbReference>
<evidence type="ECO:0000256" key="1">
    <source>
        <dbReference type="ARBA" id="ARBA00022723"/>
    </source>
</evidence>
<proteinExistence type="inferred from homology"/>
<evidence type="ECO:0000256" key="2">
    <source>
        <dbReference type="ARBA" id="ARBA00022801"/>
    </source>
</evidence>
<evidence type="ECO:0000313" key="7">
    <source>
        <dbReference type="Proteomes" id="UP001597079"/>
    </source>
</evidence>
<dbReference type="InterPro" id="IPR050884">
    <property type="entry name" value="CNP_phosphodiesterase-III"/>
</dbReference>
<dbReference type="InterPro" id="IPR004843">
    <property type="entry name" value="Calcineurin-like_PHP"/>
</dbReference>
<protein>
    <submittedName>
        <fullName evidence="6">Metallophosphoesterase family protein</fullName>
        <ecNumber evidence="6">3.1.-.-</ecNumber>
    </submittedName>
</protein>
<evidence type="ECO:0000259" key="5">
    <source>
        <dbReference type="Pfam" id="PF00149"/>
    </source>
</evidence>
<dbReference type="Proteomes" id="UP001597079">
    <property type="component" value="Unassembled WGS sequence"/>
</dbReference>
<dbReference type="PANTHER" id="PTHR42988">
    <property type="entry name" value="PHOSPHOHYDROLASE"/>
    <property type="match status" value="1"/>
</dbReference>
<dbReference type="Pfam" id="PF00149">
    <property type="entry name" value="Metallophos"/>
    <property type="match status" value="1"/>
</dbReference>
<dbReference type="InterPro" id="IPR029052">
    <property type="entry name" value="Metallo-depent_PP-like"/>
</dbReference>